<dbReference type="AlphaFoldDB" id="A0A255EGJ4"/>
<evidence type="ECO:0000256" key="5">
    <source>
        <dbReference type="ARBA" id="ARBA00023136"/>
    </source>
</evidence>
<evidence type="ECO:0000256" key="1">
    <source>
        <dbReference type="ARBA" id="ARBA00004651"/>
    </source>
</evidence>
<evidence type="ECO:0000259" key="7">
    <source>
        <dbReference type="Pfam" id="PF00482"/>
    </source>
</evidence>
<dbReference type="PANTHER" id="PTHR35007:SF3">
    <property type="entry name" value="POSSIBLE CONSERVED ALANINE RICH MEMBRANE PROTEIN"/>
    <property type="match status" value="1"/>
</dbReference>
<gene>
    <name evidence="8" type="ORF">CGZ92_00475</name>
</gene>
<keyword evidence="2" id="KW-1003">Cell membrane</keyword>
<evidence type="ECO:0000256" key="6">
    <source>
        <dbReference type="SAM" id="Phobius"/>
    </source>
</evidence>
<evidence type="ECO:0000313" key="9">
    <source>
        <dbReference type="Proteomes" id="UP000216533"/>
    </source>
</evidence>
<evidence type="ECO:0000256" key="2">
    <source>
        <dbReference type="ARBA" id="ARBA00022475"/>
    </source>
</evidence>
<evidence type="ECO:0000256" key="4">
    <source>
        <dbReference type="ARBA" id="ARBA00022989"/>
    </source>
</evidence>
<dbReference type="EMBL" id="NMVI01000003">
    <property type="protein sequence ID" value="OYN90658.1"/>
    <property type="molecule type" value="Genomic_DNA"/>
</dbReference>
<comment type="subcellular location">
    <subcellularLocation>
        <location evidence="1">Cell membrane</location>
        <topology evidence="1">Multi-pass membrane protein</topology>
    </subcellularLocation>
</comment>
<feature type="transmembrane region" description="Helical" evidence="6">
    <location>
        <begin position="245"/>
        <end position="265"/>
    </location>
</feature>
<dbReference type="Proteomes" id="UP000216533">
    <property type="component" value="Unassembled WGS sequence"/>
</dbReference>
<keyword evidence="3 6" id="KW-0812">Transmembrane</keyword>
<feature type="transmembrane region" description="Helical" evidence="6">
    <location>
        <begin position="220"/>
        <end position="239"/>
    </location>
</feature>
<sequence length="283" mass="29867">MVRTGRIMTAVAVACGVALVGGALLIVAGLRRSTELSTAVWKPIKVPARWWRTGLFALLGGIAAAALTGLPIMLVLVPVTVALLPYLLSAPPNDEITRLEALDRWVAQLIGVLGTGTSLVDAIRSSARTAPVILREPIATMIIRIDDGTPPQRALRGFADDFSEPDVDSVAAALMVASANGGTGARACLRALAAALQHRLSALRDIEAERAKPRVVVRQVTMITLVVLAAALVVGRSFFEPYATPVGQVILTVLIGIYLAALLGMRRLTVPRRRARILLGGPS</sequence>
<keyword evidence="4 6" id="KW-1133">Transmembrane helix</keyword>
<protein>
    <recommendedName>
        <fullName evidence="7">Type II secretion system protein GspF domain-containing protein</fullName>
    </recommendedName>
</protein>
<accession>A0A255EGJ4</accession>
<dbReference type="PANTHER" id="PTHR35007">
    <property type="entry name" value="INTEGRAL MEMBRANE PROTEIN-RELATED"/>
    <property type="match status" value="1"/>
</dbReference>
<dbReference type="GO" id="GO:0005886">
    <property type="term" value="C:plasma membrane"/>
    <property type="evidence" value="ECO:0007669"/>
    <property type="project" value="UniProtKB-SubCell"/>
</dbReference>
<organism evidence="8 9">
    <name type="scientific">Parenemella sanctibonifatiensis</name>
    <dbReference type="NCBI Taxonomy" id="2016505"/>
    <lineage>
        <taxon>Bacteria</taxon>
        <taxon>Bacillati</taxon>
        <taxon>Actinomycetota</taxon>
        <taxon>Actinomycetes</taxon>
        <taxon>Propionibacteriales</taxon>
        <taxon>Propionibacteriaceae</taxon>
        <taxon>Parenemella</taxon>
    </lineage>
</organism>
<evidence type="ECO:0000256" key="3">
    <source>
        <dbReference type="ARBA" id="ARBA00022692"/>
    </source>
</evidence>
<name>A0A255EGJ4_9ACTN</name>
<feature type="transmembrane region" description="Helical" evidence="6">
    <location>
        <begin position="55"/>
        <end position="88"/>
    </location>
</feature>
<dbReference type="Pfam" id="PF00482">
    <property type="entry name" value="T2SSF"/>
    <property type="match status" value="1"/>
</dbReference>
<proteinExistence type="predicted"/>
<reference evidence="8 9" key="1">
    <citation type="submission" date="2017-07" db="EMBL/GenBank/DDBJ databases">
        <title>Draft whole genome sequences of clinical Proprionibacteriaceae strains.</title>
        <authorList>
            <person name="Bernier A.-M."/>
            <person name="Bernard K."/>
            <person name="Domingo M.-C."/>
        </authorList>
    </citation>
    <scope>NUCLEOTIDE SEQUENCE [LARGE SCALE GENOMIC DNA]</scope>
    <source>
        <strain evidence="8 9">NML 160184</strain>
    </source>
</reference>
<keyword evidence="5 6" id="KW-0472">Membrane</keyword>
<feature type="domain" description="Type II secretion system protein GspF" evidence="7">
    <location>
        <begin position="106"/>
        <end position="230"/>
    </location>
</feature>
<comment type="caution">
    <text evidence="8">The sequence shown here is derived from an EMBL/GenBank/DDBJ whole genome shotgun (WGS) entry which is preliminary data.</text>
</comment>
<feature type="transmembrane region" description="Helical" evidence="6">
    <location>
        <begin position="7"/>
        <end position="30"/>
    </location>
</feature>
<dbReference type="InterPro" id="IPR018076">
    <property type="entry name" value="T2SS_GspF_dom"/>
</dbReference>
<evidence type="ECO:0000313" key="8">
    <source>
        <dbReference type="EMBL" id="OYN90658.1"/>
    </source>
</evidence>